<gene>
    <name evidence="3" type="ORF">ETU37_22225</name>
</gene>
<protein>
    <submittedName>
        <fullName evidence="3">Class F sortase</fullName>
    </submittedName>
</protein>
<dbReference type="RefSeq" id="WP_129989562.1">
    <property type="nucleotide sequence ID" value="NZ_SDPU01000036.1"/>
</dbReference>
<keyword evidence="2" id="KW-0732">Signal</keyword>
<evidence type="ECO:0000313" key="3">
    <source>
        <dbReference type="EMBL" id="RYU09264.1"/>
    </source>
</evidence>
<reference evidence="3 4" key="1">
    <citation type="submission" date="2019-01" db="EMBL/GenBank/DDBJ databases">
        <title>Nocardioides guangzhouensis sp. nov., an actinobacterium isolated from soil.</title>
        <authorList>
            <person name="Fu Y."/>
            <person name="Cai Y."/>
            <person name="Lin Z."/>
            <person name="Chen P."/>
        </authorList>
    </citation>
    <scope>NUCLEOTIDE SEQUENCE [LARGE SCALE GENOMIC DNA]</scope>
    <source>
        <strain evidence="3 4">NBRC 105384</strain>
    </source>
</reference>
<organism evidence="3 4">
    <name type="scientific">Nocardioides iriomotensis</name>
    <dbReference type="NCBI Taxonomy" id="715784"/>
    <lineage>
        <taxon>Bacteria</taxon>
        <taxon>Bacillati</taxon>
        <taxon>Actinomycetota</taxon>
        <taxon>Actinomycetes</taxon>
        <taxon>Propionibacteriales</taxon>
        <taxon>Nocardioidaceae</taxon>
        <taxon>Nocardioides</taxon>
    </lineage>
</organism>
<feature type="chain" id="PRO_5020565538" evidence="2">
    <location>
        <begin position="22"/>
        <end position="203"/>
    </location>
</feature>
<dbReference type="OrthoDB" id="525039at2"/>
<feature type="region of interest" description="Disordered" evidence="1">
    <location>
        <begin position="21"/>
        <end position="42"/>
    </location>
</feature>
<evidence type="ECO:0000256" key="2">
    <source>
        <dbReference type="SAM" id="SignalP"/>
    </source>
</evidence>
<dbReference type="InterPro" id="IPR023365">
    <property type="entry name" value="Sortase_dom-sf"/>
</dbReference>
<sequence length="203" mass="21102">MRTRRCLSALLLVTVAGCAAAPAGSTAPPTPQAEPPRVATTTLPPSVAAPAASQVVPRRPALAVLPDGTRMPVDVAGTTPAGALRVPDDVTRAGWWRGGSRLGDGFGSVVLAAHVDSRTQGLGPAASLLGAAPGDVLLLVAGRHRQRFVVVSVTRVARDRLRERVDLFSARGPLRLVFLTCGGPFDPLRGYRDNVVVVARRTG</sequence>
<name>A0A4Q5ITV6_9ACTN</name>
<dbReference type="Proteomes" id="UP000291189">
    <property type="component" value="Unassembled WGS sequence"/>
</dbReference>
<evidence type="ECO:0000313" key="4">
    <source>
        <dbReference type="Proteomes" id="UP000291189"/>
    </source>
</evidence>
<dbReference type="PROSITE" id="PS51257">
    <property type="entry name" value="PROKAR_LIPOPROTEIN"/>
    <property type="match status" value="1"/>
</dbReference>
<dbReference type="EMBL" id="SDPU01000036">
    <property type="protein sequence ID" value="RYU09264.1"/>
    <property type="molecule type" value="Genomic_DNA"/>
</dbReference>
<evidence type="ECO:0000256" key="1">
    <source>
        <dbReference type="SAM" id="MobiDB-lite"/>
    </source>
</evidence>
<dbReference type="CDD" id="cd05829">
    <property type="entry name" value="Sortase_F"/>
    <property type="match status" value="1"/>
</dbReference>
<dbReference type="Gene3D" id="2.40.260.10">
    <property type="entry name" value="Sortase"/>
    <property type="match status" value="1"/>
</dbReference>
<keyword evidence="4" id="KW-1185">Reference proteome</keyword>
<dbReference type="InterPro" id="IPR042001">
    <property type="entry name" value="Sortase_F"/>
</dbReference>
<comment type="caution">
    <text evidence="3">The sequence shown here is derived from an EMBL/GenBank/DDBJ whole genome shotgun (WGS) entry which is preliminary data.</text>
</comment>
<feature type="signal peptide" evidence="2">
    <location>
        <begin position="1"/>
        <end position="21"/>
    </location>
</feature>
<proteinExistence type="predicted"/>
<accession>A0A4Q5ITV6</accession>
<dbReference type="AlphaFoldDB" id="A0A4Q5ITV6"/>